<proteinExistence type="predicted"/>
<accession>A0A3P7XEZ2</accession>
<keyword evidence="3" id="KW-1185">Reference proteome</keyword>
<dbReference type="AlphaFoldDB" id="A0A3P7XEZ2"/>
<protein>
    <submittedName>
        <fullName evidence="2">Uncharacterized protein</fullName>
    </submittedName>
</protein>
<dbReference type="Proteomes" id="UP000268014">
    <property type="component" value="Unassembled WGS sequence"/>
</dbReference>
<evidence type="ECO:0000313" key="2">
    <source>
        <dbReference type="EMBL" id="VDO72386.1"/>
    </source>
</evidence>
<dbReference type="EMBL" id="UZAF01020723">
    <property type="protein sequence ID" value="VDO72386.1"/>
    <property type="molecule type" value="Genomic_DNA"/>
</dbReference>
<evidence type="ECO:0000313" key="3">
    <source>
        <dbReference type="Proteomes" id="UP000268014"/>
    </source>
</evidence>
<organism evidence="2 3">
    <name type="scientific">Haemonchus placei</name>
    <name type="common">Barber's pole worm</name>
    <dbReference type="NCBI Taxonomy" id="6290"/>
    <lineage>
        <taxon>Eukaryota</taxon>
        <taxon>Metazoa</taxon>
        <taxon>Ecdysozoa</taxon>
        <taxon>Nematoda</taxon>
        <taxon>Chromadorea</taxon>
        <taxon>Rhabditida</taxon>
        <taxon>Rhabditina</taxon>
        <taxon>Rhabditomorpha</taxon>
        <taxon>Strongyloidea</taxon>
        <taxon>Trichostrongylidae</taxon>
        <taxon>Haemonchus</taxon>
    </lineage>
</organism>
<sequence>MTAALKASADLAQSTGDDITTGSSMYALTEEAARRLDPQPPAPAPAPPARAAGGGGGAGGAPMCRVDPLNRTEAALSKLAFAEAPMMPRSS</sequence>
<name>A0A3P7XEZ2_HAEPC</name>
<feature type="compositionally biased region" description="Polar residues" evidence="1">
    <location>
        <begin position="11"/>
        <end position="26"/>
    </location>
</feature>
<reference evidence="2 3" key="1">
    <citation type="submission" date="2018-11" db="EMBL/GenBank/DDBJ databases">
        <authorList>
            <consortium name="Pathogen Informatics"/>
        </authorList>
    </citation>
    <scope>NUCLEOTIDE SEQUENCE [LARGE SCALE GENOMIC DNA]</scope>
    <source>
        <strain evidence="2 3">MHpl1</strain>
    </source>
</reference>
<evidence type="ECO:0000256" key="1">
    <source>
        <dbReference type="SAM" id="MobiDB-lite"/>
    </source>
</evidence>
<feature type="compositionally biased region" description="Pro residues" evidence="1">
    <location>
        <begin position="38"/>
        <end position="48"/>
    </location>
</feature>
<gene>
    <name evidence="2" type="ORF">HPLM_LOCUS18663</name>
</gene>
<feature type="region of interest" description="Disordered" evidence="1">
    <location>
        <begin position="1"/>
        <end position="66"/>
    </location>
</feature>